<evidence type="ECO:0000256" key="1">
    <source>
        <dbReference type="SAM" id="Coils"/>
    </source>
</evidence>
<dbReference type="Pfam" id="PF10099">
    <property type="entry name" value="RskA_C"/>
    <property type="match status" value="1"/>
</dbReference>
<proteinExistence type="predicted"/>
<evidence type="ECO:0000313" key="4">
    <source>
        <dbReference type="EMBL" id="GGE33588.1"/>
    </source>
</evidence>
<feature type="coiled-coil region" evidence="1">
    <location>
        <begin position="111"/>
        <end position="145"/>
    </location>
</feature>
<accession>A0ABQ1SHS7</accession>
<keyword evidence="2" id="KW-0812">Transmembrane</keyword>
<keyword evidence="2" id="KW-1133">Transmembrane helix</keyword>
<reference evidence="5" key="1">
    <citation type="journal article" date="2019" name="Int. J. Syst. Evol. Microbiol.">
        <title>The Global Catalogue of Microorganisms (GCM) 10K type strain sequencing project: providing services to taxonomists for standard genome sequencing and annotation.</title>
        <authorList>
            <consortium name="The Broad Institute Genomics Platform"/>
            <consortium name="The Broad Institute Genome Sequencing Center for Infectious Disease"/>
            <person name="Wu L."/>
            <person name="Ma J."/>
        </authorList>
    </citation>
    <scope>NUCLEOTIDE SEQUENCE [LARGE SCALE GENOMIC DNA]</scope>
    <source>
        <strain evidence="5">CGMCC 1.12931</strain>
    </source>
</reference>
<keyword evidence="2" id="KW-0472">Membrane</keyword>
<protein>
    <recommendedName>
        <fullName evidence="3">Anti-sigma K factor RskA C-terminal domain-containing protein</fullName>
    </recommendedName>
</protein>
<keyword evidence="1" id="KW-0175">Coiled coil</keyword>
<evidence type="ECO:0000313" key="5">
    <source>
        <dbReference type="Proteomes" id="UP000599179"/>
    </source>
</evidence>
<evidence type="ECO:0000259" key="3">
    <source>
        <dbReference type="Pfam" id="PF10099"/>
    </source>
</evidence>
<dbReference type="Proteomes" id="UP000599179">
    <property type="component" value="Unassembled WGS sequence"/>
</dbReference>
<dbReference type="PANTHER" id="PTHR37461:SF1">
    <property type="entry name" value="ANTI-SIGMA-K FACTOR RSKA"/>
    <property type="match status" value="1"/>
</dbReference>
<dbReference type="RefSeq" id="WP_188458225.1">
    <property type="nucleotide sequence ID" value="NZ_BMGM01000005.1"/>
</dbReference>
<comment type="caution">
    <text evidence="4">The sequence shown here is derived from an EMBL/GenBank/DDBJ whole genome shotgun (WGS) entry which is preliminary data.</text>
</comment>
<feature type="domain" description="Anti-sigma K factor RskA C-terminal" evidence="3">
    <location>
        <begin position="93"/>
        <end position="252"/>
    </location>
</feature>
<evidence type="ECO:0000256" key="2">
    <source>
        <dbReference type="SAM" id="Phobius"/>
    </source>
</evidence>
<organism evidence="4 5">
    <name type="scientific">Psychroflexus planctonicus</name>
    <dbReference type="NCBI Taxonomy" id="1526575"/>
    <lineage>
        <taxon>Bacteria</taxon>
        <taxon>Pseudomonadati</taxon>
        <taxon>Bacteroidota</taxon>
        <taxon>Flavobacteriia</taxon>
        <taxon>Flavobacteriales</taxon>
        <taxon>Flavobacteriaceae</taxon>
        <taxon>Psychroflexus</taxon>
    </lineage>
</organism>
<sequence length="262" mass="29081">MKDANEYIESGQLELFVYGVLPENEMQEIAAAVSKYPSVQAEVERIEKVALQLSRAVSPGSKPENFVQIYQGLRDQDTVVSVSKKQNWSSLLAWAAVAALLVGIFWMFQQKSTLTNELEQAALEKQEIENRLLEAKNDLQGQAEILAFIRNNNIDVIDLPANEDVIENAYAKVFYDEESQVAYLDLQGLPEPPEGMVYQAWSLLMDPLTPSSIGVIENFENSDSKIFEIKNIPTSEAFGITLEPAGGSETPTLSNLYVLGTV</sequence>
<name>A0ABQ1SHS7_9FLAO</name>
<feature type="transmembrane region" description="Helical" evidence="2">
    <location>
        <begin position="91"/>
        <end position="108"/>
    </location>
</feature>
<dbReference type="InterPro" id="IPR018764">
    <property type="entry name" value="RskA_C"/>
</dbReference>
<gene>
    <name evidence="4" type="ORF">GCM10010832_12230</name>
</gene>
<keyword evidence="5" id="KW-1185">Reference proteome</keyword>
<dbReference type="EMBL" id="BMGM01000005">
    <property type="protein sequence ID" value="GGE33588.1"/>
    <property type="molecule type" value="Genomic_DNA"/>
</dbReference>
<dbReference type="InterPro" id="IPR051474">
    <property type="entry name" value="Anti-sigma-K/W_factor"/>
</dbReference>
<dbReference type="PANTHER" id="PTHR37461">
    <property type="entry name" value="ANTI-SIGMA-K FACTOR RSKA"/>
    <property type="match status" value="1"/>
</dbReference>